<dbReference type="InterPro" id="IPR014254">
    <property type="entry name" value="Spore_coat_YutH"/>
</dbReference>
<dbReference type="InterPro" id="IPR047175">
    <property type="entry name" value="CotS-like"/>
</dbReference>
<proteinExistence type="predicted"/>
<evidence type="ECO:0000313" key="2">
    <source>
        <dbReference type="Proteomes" id="UP000248214"/>
    </source>
</evidence>
<name>A0A323TDT0_9BACI</name>
<keyword evidence="1" id="KW-0167">Capsid protein</keyword>
<dbReference type="PANTHER" id="PTHR39179">
    <property type="entry name" value="SPORE COAT PROTEIN I"/>
    <property type="match status" value="1"/>
</dbReference>
<keyword evidence="1" id="KW-0946">Virion</keyword>
<accession>A0A323TDT0</accession>
<organism evidence="1 2">
    <name type="scientific">Salipaludibacillus keqinensis</name>
    <dbReference type="NCBI Taxonomy" id="2045207"/>
    <lineage>
        <taxon>Bacteria</taxon>
        <taxon>Bacillati</taxon>
        <taxon>Bacillota</taxon>
        <taxon>Bacilli</taxon>
        <taxon>Bacillales</taxon>
        <taxon>Bacillaceae</taxon>
    </lineage>
</organism>
<protein>
    <submittedName>
        <fullName evidence="1">Spore coat protein YutH</fullName>
    </submittedName>
</protein>
<reference evidence="1 2" key="1">
    <citation type="submission" date="2017-10" db="EMBL/GenBank/DDBJ databases">
        <title>Bacillus sp. nov., a halophilic bacterium isolated from a Keqin Lake.</title>
        <authorList>
            <person name="Wang H."/>
        </authorList>
    </citation>
    <scope>NUCLEOTIDE SEQUENCE [LARGE SCALE GENOMIC DNA]</scope>
    <source>
        <strain evidence="1 2">KQ-12</strain>
    </source>
</reference>
<dbReference type="RefSeq" id="WP_110610468.1">
    <property type="nucleotide sequence ID" value="NZ_PDOD01000003.1"/>
</dbReference>
<keyword evidence="2" id="KW-1185">Reference proteome</keyword>
<sequence length="348" mass="41754">MLERHLYEHFRIHLEKTMHLGNDLIIDGNGKKYLLRQGSLLNDKRILEQKRMAEYLTYQQERDVVIPILSSTGKAISVVDGQEVIICELPSDQLREPSFQEEKSIARRLAQFHIRGEYFEQHLSQGTWYSWRQRWIKRLDQLENWYVKIQHERYKRKMDELFLLSFPYFLGLTENAIQMMTDLLINDPFAIRDERGNTICHYRFHEGCWLTLDEHQVAKYKVPADFYYDHFTRDLAEYVRHIGAGDLSFRRKIKRTENFLSRYQTVRPLEMKDIHLLMARLVFPVHYLDQIEKYYRTVDEEVKAGIEDELTTLYSQTEEYETFIHSISTFFPASLSNPVIPKWVAKEI</sequence>
<dbReference type="AlphaFoldDB" id="A0A323TDT0"/>
<dbReference type="OrthoDB" id="2986702at2"/>
<dbReference type="InterPro" id="IPR011009">
    <property type="entry name" value="Kinase-like_dom_sf"/>
</dbReference>
<dbReference type="EMBL" id="PDOD01000003">
    <property type="protein sequence ID" value="PYZ92920.1"/>
    <property type="molecule type" value="Genomic_DNA"/>
</dbReference>
<dbReference type="SUPFAM" id="SSF56112">
    <property type="entry name" value="Protein kinase-like (PK-like)"/>
    <property type="match status" value="1"/>
</dbReference>
<comment type="caution">
    <text evidence="1">The sequence shown here is derived from an EMBL/GenBank/DDBJ whole genome shotgun (WGS) entry which is preliminary data.</text>
</comment>
<dbReference type="NCBIfam" id="TIGR02905">
    <property type="entry name" value="spore_yutH"/>
    <property type="match status" value="1"/>
</dbReference>
<dbReference type="GO" id="GO:0042601">
    <property type="term" value="C:endospore-forming forespore"/>
    <property type="evidence" value="ECO:0007669"/>
    <property type="project" value="TreeGrafter"/>
</dbReference>
<dbReference type="PANTHER" id="PTHR39179:SF2">
    <property type="entry name" value="ENDOSPORE COAT-ASSOCIATED PROTEIN YUTH"/>
    <property type="match status" value="1"/>
</dbReference>
<gene>
    <name evidence="1" type="primary">yutH</name>
    <name evidence="1" type="ORF">CR194_14875</name>
</gene>
<evidence type="ECO:0000313" key="1">
    <source>
        <dbReference type="EMBL" id="PYZ92920.1"/>
    </source>
</evidence>
<dbReference type="Proteomes" id="UP000248214">
    <property type="component" value="Unassembled WGS sequence"/>
</dbReference>
<dbReference type="Gene3D" id="3.90.1200.10">
    <property type="match status" value="1"/>
</dbReference>